<organism evidence="2 3">
    <name type="scientific">Polyplosphaeria fusca</name>
    <dbReference type="NCBI Taxonomy" id="682080"/>
    <lineage>
        <taxon>Eukaryota</taxon>
        <taxon>Fungi</taxon>
        <taxon>Dikarya</taxon>
        <taxon>Ascomycota</taxon>
        <taxon>Pezizomycotina</taxon>
        <taxon>Dothideomycetes</taxon>
        <taxon>Pleosporomycetidae</taxon>
        <taxon>Pleosporales</taxon>
        <taxon>Tetraplosphaeriaceae</taxon>
        <taxon>Polyplosphaeria</taxon>
    </lineage>
</organism>
<sequence length="399" mass="43941">MSRDCAVSIGSSDHSLNRGLHSKIYWPGNHRRPQAYYSSLSRNQTHYALTMAPNYSLTQNLDDDALDNSGLAEFLGEMKTPSPPSPKSTLSQAVLNTVRGPVRSSSNLSNRSSQGKSRSSSRSSQRLNSEKLKIHKDNVADTHQRKNRSQDRNIKPARSSRTPSVPKLDSRSKSDSAVIQVKPAPLDDREETTHTRDDIVVELYHISTERSKLIEQLYALDTQEKALLHALQQTISTIPANPSILSDENAPTPVPPSLCTKKPILIPSPVTELSPEDPDAPNRASLPNRSTTTLQHRTPLTRTIKCIPLSDKTSASIAAFDSTPTFISPGWDVTPAKSPSPNTCAVEQAGEDGEEGIEGERKGVRVLVDFGGGGKVARIPGWRKEYEVPRTVERKRWDF</sequence>
<evidence type="ECO:0000313" key="2">
    <source>
        <dbReference type="EMBL" id="KAF2737824.1"/>
    </source>
</evidence>
<accession>A0A9P4R6W8</accession>
<gene>
    <name evidence="2" type="ORF">EJ04DRAFT_574308</name>
</gene>
<dbReference type="EMBL" id="ML996113">
    <property type="protein sequence ID" value="KAF2737824.1"/>
    <property type="molecule type" value="Genomic_DNA"/>
</dbReference>
<feature type="compositionally biased region" description="Basic and acidic residues" evidence="1">
    <location>
        <begin position="128"/>
        <end position="154"/>
    </location>
</feature>
<name>A0A9P4R6W8_9PLEO</name>
<proteinExistence type="predicted"/>
<keyword evidence="3" id="KW-1185">Reference proteome</keyword>
<feature type="region of interest" description="Disordered" evidence="1">
    <location>
        <begin position="98"/>
        <end position="193"/>
    </location>
</feature>
<dbReference type="AlphaFoldDB" id="A0A9P4R6W8"/>
<feature type="compositionally biased region" description="Low complexity" evidence="1">
    <location>
        <begin position="103"/>
        <end position="127"/>
    </location>
</feature>
<protein>
    <submittedName>
        <fullName evidence="2">Uncharacterized protein</fullName>
    </submittedName>
</protein>
<reference evidence="2" key="1">
    <citation type="journal article" date="2020" name="Stud. Mycol.">
        <title>101 Dothideomycetes genomes: a test case for predicting lifestyles and emergence of pathogens.</title>
        <authorList>
            <person name="Haridas S."/>
            <person name="Albert R."/>
            <person name="Binder M."/>
            <person name="Bloem J."/>
            <person name="Labutti K."/>
            <person name="Salamov A."/>
            <person name="Andreopoulos B."/>
            <person name="Baker S."/>
            <person name="Barry K."/>
            <person name="Bills G."/>
            <person name="Bluhm B."/>
            <person name="Cannon C."/>
            <person name="Castanera R."/>
            <person name="Culley D."/>
            <person name="Daum C."/>
            <person name="Ezra D."/>
            <person name="Gonzalez J."/>
            <person name="Henrissat B."/>
            <person name="Kuo A."/>
            <person name="Liang C."/>
            <person name="Lipzen A."/>
            <person name="Lutzoni F."/>
            <person name="Magnuson J."/>
            <person name="Mondo S."/>
            <person name="Nolan M."/>
            <person name="Ohm R."/>
            <person name="Pangilinan J."/>
            <person name="Park H.-J."/>
            <person name="Ramirez L."/>
            <person name="Alfaro M."/>
            <person name="Sun H."/>
            <person name="Tritt A."/>
            <person name="Yoshinaga Y."/>
            <person name="Zwiers L.-H."/>
            <person name="Turgeon B."/>
            <person name="Goodwin S."/>
            <person name="Spatafora J."/>
            <person name="Crous P."/>
            <person name="Grigoriev I."/>
        </authorList>
    </citation>
    <scope>NUCLEOTIDE SEQUENCE</scope>
    <source>
        <strain evidence="2">CBS 125425</strain>
    </source>
</reference>
<evidence type="ECO:0000256" key="1">
    <source>
        <dbReference type="SAM" id="MobiDB-lite"/>
    </source>
</evidence>
<evidence type="ECO:0000313" key="3">
    <source>
        <dbReference type="Proteomes" id="UP000799444"/>
    </source>
</evidence>
<comment type="caution">
    <text evidence="2">The sequence shown here is derived from an EMBL/GenBank/DDBJ whole genome shotgun (WGS) entry which is preliminary data.</text>
</comment>
<feature type="region of interest" description="Disordered" evidence="1">
    <location>
        <begin position="269"/>
        <end position="293"/>
    </location>
</feature>
<dbReference type="Proteomes" id="UP000799444">
    <property type="component" value="Unassembled WGS sequence"/>
</dbReference>